<evidence type="ECO:0000256" key="2">
    <source>
        <dbReference type="SAM" id="SignalP"/>
    </source>
</evidence>
<keyword evidence="1" id="KW-0472">Membrane</keyword>
<dbReference type="AlphaFoldDB" id="U6GSM0"/>
<name>U6GSM0_EIMAC</name>
<evidence type="ECO:0000313" key="3">
    <source>
        <dbReference type="EMBL" id="CDI82283.1"/>
    </source>
</evidence>
<dbReference type="RefSeq" id="XP_013248257.1">
    <property type="nucleotide sequence ID" value="XM_013392803.1"/>
</dbReference>
<evidence type="ECO:0000256" key="1">
    <source>
        <dbReference type="SAM" id="Phobius"/>
    </source>
</evidence>
<sequence>MLRFCSLFISCRALVVAAANGLQDIDGSPFGFETVHPQNEIALPRQNFTLREDVRRRTGMPLALASVLIGTAALAFLLIHCFKAIASNEVPENHIYAGRVLSEGADDPCNVLSGLVEVPRVRIEKTFLREYGMLRGRVMPVYNVPTEYVLPNHILESRSWPSWTLSSVHGGALGGRSGAWGC</sequence>
<reference evidence="3" key="2">
    <citation type="submission" date="2013-10" db="EMBL/GenBank/DDBJ databases">
        <authorList>
            <person name="Aslett M."/>
        </authorList>
    </citation>
    <scope>NUCLEOTIDE SEQUENCE [LARGE SCALE GENOMIC DNA]</scope>
    <source>
        <strain evidence="3">Houghton</strain>
    </source>
</reference>
<dbReference type="GeneID" id="25270751"/>
<evidence type="ECO:0000313" key="4">
    <source>
        <dbReference type="Proteomes" id="UP000018050"/>
    </source>
</evidence>
<keyword evidence="4" id="KW-1185">Reference proteome</keyword>
<dbReference type="VEuPathDB" id="ToxoDB:EAH_00026810"/>
<keyword evidence="1" id="KW-1133">Transmembrane helix</keyword>
<protein>
    <submittedName>
        <fullName evidence="3">Uncharacterized protein</fullName>
    </submittedName>
</protein>
<organism evidence="3 4">
    <name type="scientific">Eimeria acervulina</name>
    <name type="common">Coccidian parasite</name>
    <dbReference type="NCBI Taxonomy" id="5801"/>
    <lineage>
        <taxon>Eukaryota</taxon>
        <taxon>Sar</taxon>
        <taxon>Alveolata</taxon>
        <taxon>Apicomplexa</taxon>
        <taxon>Conoidasida</taxon>
        <taxon>Coccidia</taxon>
        <taxon>Eucoccidiorida</taxon>
        <taxon>Eimeriorina</taxon>
        <taxon>Eimeriidae</taxon>
        <taxon>Eimeria</taxon>
    </lineage>
</organism>
<feature type="transmembrane region" description="Helical" evidence="1">
    <location>
        <begin position="60"/>
        <end position="79"/>
    </location>
</feature>
<accession>U6GSM0</accession>
<dbReference type="EMBL" id="HG672229">
    <property type="protein sequence ID" value="CDI82283.1"/>
    <property type="molecule type" value="Genomic_DNA"/>
</dbReference>
<reference evidence="3" key="1">
    <citation type="submission" date="2013-10" db="EMBL/GenBank/DDBJ databases">
        <title>Genomic analysis of the causative agents of coccidiosis in chickens.</title>
        <authorList>
            <person name="Reid A.J."/>
            <person name="Blake D."/>
            <person name="Billington K."/>
            <person name="Browne H."/>
            <person name="Dunn M."/>
            <person name="Hung S."/>
            <person name="Kawahara F."/>
            <person name="Miranda-Saavedra D."/>
            <person name="Mourier T."/>
            <person name="Nagra H."/>
            <person name="Otto T.D."/>
            <person name="Rawlings N."/>
            <person name="Sanchez A."/>
            <person name="Sanders M."/>
            <person name="Subramaniam C."/>
            <person name="Tay Y."/>
            <person name="Dear P."/>
            <person name="Doerig C."/>
            <person name="Gruber A."/>
            <person name="Parkinson J."/>
            <person name="Shirley M."/>
            <person name="Wan K.L."/>
            <person name="Berriman M."/>
            <person name="Tomley F."/>
            <person name="Pain A."/>
        </authorList>
    </citation>
    <scope>NUCLEOTIDE SEQUENCE [LARGE SCALE GENOMIC DNA]</scope>
    <source>
        <strain evidence="3">Houghton</strain>
    </source>
</reference>
<feature type="chain" id="PRO_5004670891" evidence="2">
    <location>
        <begin position="19"/>
        <end position="182"/>
    </location>
</feature>
<keyword evidence="1" id="KW-0812">Transmembrane</keyword>
<proteinExistence type="predicted"/>
<keyword evidence="2" id="KW-0732">Signal</keyword>
<feature type="signal peptide" evidence="2">
    <location>
        <begin position="1"/>
        <end position="18"/>
    </location>
</feature>
<dbReference type="Proteomes" id="UP000018050">
    <property type="component" value="Unassembled WGS sequence"/>
</dbReference>
<gene>
    <name evidence="3" type="ORF">EAH_00026810</name>
</gene>